<proteinExistence type="predicted"/>
<name>A0AAD4S8U1_9MAGN</name>
<accession>A0AAD4S8U1</accession>
<organism evidence="1 2">
    <name type="scientific">Papaver atlanticum</name>
    <dbReference type="NCBI Taxonomy" id="357466"/>
    <lineage>
        <taxon>Eukaryota</taxon>
        <taxon>Viridiplantae</taxon>
        <taxon>Streptophyta</taxon>
        <taxon>Embryophyta</taxon>
        <taxon>Tracheophyta</taxon>
        <taxon>Spermatophyta</taxon>
        <taxon>Magnoliopsida</taxon>
        <taxon>Ranunculales</taxon>
        <taxon>Papaveraceae</taxon>
        <taxon>Papaveroideae</taxon>
        <taxon>Papaver</taxon>
    </lineage>
</organism>
<reference evidence="1" key="1">
    <citation type="submission" date="2022-04" db="EMBL/GenBank/DDBJ databases">
        <title>A functionally conserved STORR gene fusion in Papaver species that diverged 16.8 million years ago.</title>
        <authorList>
            <person name="Catania T."/>
        </authorList>
    </citation>
    <scope>NUCLEOTIDE SEQUENCE</scope>
    <source>
        <strain evidence="1">S-188037</strain>
    </source>
</reference>
<sequence>MAHMSLFKLRLNSKLISSNARKKKDRDVEQNTRLRMTCLLEISLPYFNQVRAKVSSNDLIGSGQGPRSCVVSSLPEGTAWKNFKGYEEVSVQMKPGERSR</sequence>
<dbReference type="AlphaFoldDB" id="A0AAD4S8U1"/>
<evidence type="ECO:0000313" key="2">
    <source>
        <dbReference type="Proteomes" id="UP001202328"/>
    </source>
</evidence>
<evidence type="ECO:0000313" key="1">
    <source>
        <dbReference type="EMBL" id="KAI3868748.1"/>
    </source>
</evidence>
<dbReference type="Proteomes" id="UP001202328">
    <property type="component" value="Unassembled WGS sequence"/>
</dbReference>
<comment type="caution">
    <text evidence="1">The sequence shown here is derived from an EMBL/GenBank/DDBJ whole genome shotgun (WGS) entry which is preliminary data.</text>
</comment>
<dbReference type="EMBL" id="JAJJMB010013400">
    <property type="protein sequence ID" value="KAI3868748.1"/>
    <property type="molecule type" value="Genomic_DNA"/>
</dbReference>
<protein>
    <submittedName>
        <fullName evidence="1">Uncharacterized protein</fullName>
    </submittedName>
</protein>
<gene>
    <name evidence="1" type="ORF">MKW98_008833</name>
</gene>
<keyword evidence="2" id="KW-1185">Reference proteome</keyword>